<dbReference type="OrthoDB" id="832444at2759"/>
<dbReference type="GO" id="GO:0022857">
    <property type="term" value="F:transmembrane transporter activity"/>
    <property type="evidence" value="ECO:0007669"/>
    <property type="project" value="InterPro"/>
</dbReference>
<proteinExistence type="predicted"/>
<dbReference type="PROSITE" id="PS50850">
    <property type="entry name" value="MFS"/>
    <property type="match status" value="1"/>
</dbReference>
<reference evidence="7" key="1">
    <citation type="submission" date="2022-02" db="EMBL/GenBank/DDBJ databases">
        <authorList>
            <person name="Henning P.M."/>
            <person name="McCubbin A.G."/>
            <person name="Shore J.S."/>
        </authorList>
    </citation>
    <scope>NUCLEOTIDE SEQUENCE</scope>
    <source>
        <strain evidence="7">F60SS</strain>
        <tissue evidence="7">Leaves</tissue>
    </source>
</reference>
<feature type="transmembrane region" description="Helical" evidence="5">
    <location>
        <begin position="641"/>
        <end position="658"/>
    </location>
</feature>
<dbReference type="SUPFAM" id="SSF103473">
    <property type="entry name" value="MFS general substrate transporter"/>
    <property type="match status" value="2"/>
</dbReference>
<evidence type="ECO:0000313" key="8">
    <source>
        <dbReference type="Proteomes" id="UP001141552"/>
    </source>
</evidence>
<feature type="transmembrane region" description="Helical" evidence="5">
    <location>
        <begin position="179"/>
        <end position="196"/>
    </location>
</feature>
<evidence type="ECO:0000256" key="3">
    <source>
        <dbReference type="ARBA" id="ARBA00022989"/>
    </source>
</evidence>
<feature type="transmembrane region" description="Helical" evidence="5">
    <location>
        <begin position="150"/>
        <end position="173"/>
    </location>
</feature>
<keyword evidence="3 5" id="KW-1133">Transmembrane helix</keyword>
<feature type="domain" description="Major facilitator superfamily (MFS) profile" evidence="6">
    <location>
        <begin position="45"/>
        <end position="496"/>
    </location>
</feature>
<dbReference type="PANTHER" id="PTHR24064">
    <property type="entry name" value="SOLUTE CARRIER FAMILY 22 MEMBER"/>
    <property type="match status" value="1"/>
</dbReference>
<dbReference type="InterPro" id="IPR020846">
    <property type="entry name" value="MFS_dom"/>
</dbReference>
<feature type="transmembrane region" description="Helical" evidence="5">
    <location>
        <begin position="353"/>
        <end position="375"/>
    </location>
</feature>
<feature type="transmembrane region" description="Helical" evidence="5">
    <location>
        <begin position="236"/>
        <end position="256"/>
    </location>
</feature>
<feature type="transmembrane region" description="Helical" evidence="5">
    <location>
        <begin position="384"/>
        <end position="403"/>
    </location>
</feature>
<feature type="transmembrane region" description="Helical" evidence="5">
    <location>
        <begin position="524"/>
        <end position="545"/>
    </location>
</feature>
<reference evidence="7" key="2">
    <citation type="journal article" date="2023" name="Plants (Basel)">
        <title>Annotation of the Turnera subulata (Passifloraceae) Draft Genome Reveals the S-Locus Evolved after the Divergence of Turneroideae from Passifloroideae in a Stepwise Manner.</title>
        <authorList>
            <person name="Henning P.M."/>
            <person name="Roalson E.H."/>
            <person name="Mir W."/>
            <person name="McCubbin A.G."/>
            <person name="Shore J.S."/>
        </authorList>
    </citation>
    <scope>NUCLEOTIDE SEQUENCE</scope>
    <source>
        <strain evidence="7">F60SS</strain>
    </source>
</reference>
<dbReference type="EMBL" id="JAKUCV010006175">
    <property type="protein sequence ID" value="KAJ4828438.1"/>
    <property type="molecule type" value="Genomic_DNA"/>
</dbReference>
<accession>A0A9Q0FBE5</accession>
<evidence type="ECO:0000256" key="2">
    <source>
        <dbReference type="ARBA" id="ARBA00022692"/>
    </source>
</evidence>
<dbReference type="Proteomes" id="UP001141552">
    <property type="component" value="Unassembled WGS sequence"/>
</dbReference>
<keyword evidence="2 5" id="KW-0812">Transmembrane</keyword>
<gene>
    <name evidence="7" type="ORF">Tsubulata_047629</name>
</gene>
<protein>
    <recommendedName>
        <fullName evidence="6">Major facilitator superfamily (MFS) profile domain-containing protein</fullName>
    </recommendedName>
</protein>
<dbReference type="InterPro" id="IPR036259">
    <property type="entry name" value="MFS_trans_sf"/>
</dbReference>
<dbReference type="InterPro" id="IPR005828">
    <property type="entry name" value="MFS_sugar_transport-like"/>
</dbReference>
<feature type="transmembrane region" description="Helical" evidence="5">
    <location>
        <begin position="120"/>
        <end position="138"/>
    </location>
</feature>
<feature type="transmembrane region" description="Helical" evidence="5">
    <location>
        <begin position="415"/>
        <end position="436"/>
    </location>
</feature>
<evidence type="ECO:0000256" key="5">
    <source>
        <dbReference type="SAM" id="Phobius"/>
    </source>
</evidence>
<name>A0A9Q0FBE5_9ROSI</name>
<comment type="caution">
    <text evidence="7">The sequence shown here is derived from an EMBL/GenBank/DDBJ whole genome shotgun (WGS) entry which is preliminary data.</text>
</comment>
<sequence length="660" mass="73329">MAESSDLLLHQSSATEASRLDDNTPTIDEVIEKFLGSFGWSQFLQCILVSLAQLFDGQQVLISVFADAEPPWHCLKSYTNGSSNIDICKISSTEWAWDAGYSKTTISEWSLQCASPFIKALPASSFFMGCIIGGFTLATLGDSSLGRKKLLFLSSIIMSLASLLTIFSTNVWLYSACRFISGVGRASIGSCVLVLLTEKVGKNWRGRIIVMGILFITIGYMSLPGIAYITRGSSSWRSLYLCTSIPAILYCILLYFSVTESPKWLLNQGREEEAFATLRGLAHLDDKSVSLYLLSMPQKQNSNLNNNFYSSFNILLSERWALRRILAVMVLCFGIGMVYYGMPLGVGNLGYNIYLSSLFHGLLELPSYPFTFIVVDKWDRRGSIFWFCALSGMLSLLCVYSTSNFSEEIKVGLELGSFFCARMACSLGLIYTTELFPTSVRNTATSMARMALVSSAVFSPALISAGKTNSLLSYGVFGIVILLCSLCVYPLPETRGAILNGTIYEQEEKYGHEDHVGKNWRGRIGVMGFLFGTIGYMSLPGIAYINKSSSWRSLYLCTSIPAILYCVLLYFSVTESPKWLFNQGREEEAFGILKGLTSLDAKSPSLYLLSMPHQKQNTNFNNNFYSSFNILLSKRWALRRILAVMVLCFGIGMVYFGMEL</sequence>
<comment type="subcellular location">
    <subcellularLocation>
        <location evidence="1">Membrane</location>
        <topology evidence="1">Multi-pass membrane protein</topology>
    </subcellularLocation>
</comment>
<keyword evidence="4 5" id="KW-0472">Membrane</keyword>
<dbReference type="GO" id="GO:0016020">
    <property type="term" value="C:membrane"/>
    <property type="evidence" value="ECO:0007669"/>
    <property type="project" value="UniProtKB-SubCell"/>
</dbReference>
<feature type="transmembrane region" description="Helical" evidence="5">
    <location>
        <begin position="321"/>
        <end position="341"/>
    </location>
</feature>
<feature type="non-terminal residue" evidence="7">
    <location>
        <position position="1"/>
    </location>
</feature>
<organism evidence="7 8">
    <name type="scientific">Turnera subulata</name>
    <dbReference type="NCBI Taxonomy" id="218843"/>
    <lineage>
        <taxon>Eukaryota</taxon>
        <taxon>Viridiplantae</taxon>
        <taxon>Streptophyta</taxon>
        <taxon>Embryophyta</taxon>
        <taxon>Tracheophyta</taxon>
        <taxon>Spermatophyta</taxon>
        <taxon>Magnoliopsida</taxon>
        <taxon>eudicotyledons</taxon>
        <taxon>Gunneridae</taxon>
        <taxon>Pentapetalae</taxon>
        <taxon>rosids</taxon>
        <taxon>fabids</taxon>
        <taxon>Malpighiales</taxon>
        <taxon>Passifloraceae</taxon>
        <taxon>Turnera</taxon>
    </lineage>
</organism>
<evidence type="ECO:0000256" key="1">
    <source>
        <dbReference type="ARBA" id="ARBA00004141"/>
    </source>
</evidence>
<feature type="transmembrane region" description="Helical" evidence="5">
    <location>
        <begin position="551"/>
        <end position="571"/>
    </location>
</feature>
<dbReference type="Pfam" id="PF00083">
    <property type="entry name" value="Sugar_tr"/>
    <property type="match status" value="2"/>
</dbReference>
<evidence type="ECO:0000313" key="7">
    <source>
        <dbReference type="EMBL" id="KAJ4828438.1"/>
    </source>
</evidence>
<dbReference type="AlphaFoldDB" id="A0A9Q0FBE5"/>
<feature type="transmembrane region" description="Helical" evidence="5">
    <location>
        <begin position="208"/>
        <end position="230"/>
    </location>
</feature>
<evidence type="ECO:0000256" key="4">
    <source>
        <dbReference type="ARBA" id="ARBA00023136"/>
    </source>
</evidence>
<feature type="transmembrane region" description="Helical" evidence="5">
    <location>
        <begin position="471"/>
        <end position="491"/>
    </location>
</feature>
<dbReference type="Gene3D" id="1.20.1250.20">
    <property type="entry name" value="MFS general substrate transporter like domains"/>
    <property type="match status" value="2"/>
</dbReference>
<keyword evidence="8" id="KW-1185">Reference proteome</keyword>
<evidence type="ECO:0000259" key="6">
    <source>
        <dbReference type="PROSITE" id="PS50850"/>
    </source>
</evidence>